<evidence type="ECO:0000256" key="1">
    <source>
        <dbReference type="SAM" id="MobiDB-lite"/>
    </source>
</evidence>
<proteinExistence type="predicted"/>
<keyword evidence="3" id="KW-1185">Reference proteome</keyword>
<dbReference type="Proteomes" id="UP000179935">
    <property type="component" value="Unassembled WGS sequence"/>
</dbReference>
<organism evidence="2 3">
    <name type="scientific">Streptomyces colonosanans</name>
    <dbReference type="NCBI Taxonomy" id="1428652"/>
    <lineage>
        <taxon>Bacteria</taxon>
        <taxon>Bacillati</taxon>
        <taxon>Actinomycetota</taxon>
        <taxon>Actinomycetes</taxon>
        <taxon>Kitasatosporales</taxon>
        <taxon>Streptomycetaceae</taxon>
        <taxon>Streptomyces</taxon>
    </lineage>
</organism>
<dbReference type="AlphaFoldDB" id="A0A1S2NTQ0"/>
<gene>
    <name evidence="2" type="ORF">BIV24_30720</name>
</gene>
<sequence>MRAVSASVDSSPAAGPILAQRATRLISVARRVSAGPSGLHHGPQGSVVVKSKEEVAMYRPQLTRGGGEPTAQRLVAGGRAGMDEQGRTGAR</sequence>
<name>A0A1S2NTQ0_9ACTN</name>
<accession>A0A1S2NTQ0</accession>
<dbReference type="EMBL" id="MLYP01000135">
    <property type="protein sequence ID" value="OIJ84595.1"/>
    <property type="molecule type" value="Genomic_DNA"/>
</dbReference>
<comment type="caution">
    <text evidence="2">The sequence shown here is derived from an EMBL/GenBank/DDBJ whole genome shotgun (WGS) entry which is preliminary data.</text>
</comment>
<reference evidence="2 3" key="1">
    <citation type="submission" date="2016-10" db="EMBL/GenBank/DDBJ databases">
        <title>Genome sequence of Streptomyces sp. MUSC 93.</title>
        <authorList>
            <person name="Lee L.-H."/>
            <person name="Ser H.-L."/>
            <person name="Law J.W.-F."/>
        </authorList>
    </citation>
    <scope>NUCLEOTIDE SEQUENCE [LARGE SCALE GENOMIC DNA]</scope>
    <source>
        <strain evidence="2 3">MUSC 93</strain>
    </source>
</reference>
<feature type="compositionally biased region" description="Basic and acidic residues" evidence="1">
    <location>
        <begin position="81"/>
        <end position="91"/>
    </location>
</feature>
<evidence type="ECO:0000313" key="3">
    <source>
        <dbReference type="Proteomes" id="UP000179935"/>
    </source>
</evidence>
<evidence type="ECO:0000313" key="2">
    <source>
        <dbReference type="EMBL" id="OIJ84595.1"/>
    </source>
</evidence>
<feature type="region of interest" description="Disordered" evidence="1">
    <location>
        <begin position="62"/>
        <end position="91"/>
    </location>
</feature>
<protein>
    <submittedName>
        <fullName evidence="2">Uncharacterized protein</fullName>
    </submittedName>
</protein>